<dbReference type="InterPro" id="IPR016161">
    <property type="entry name" value="Ald_DH/histidinol_DH"/>
</dbReference>
<keyword evidence="3" id="KW-0560">Oxidoreductase</keyword>
<dbReference type="Gene3D" id="3.40.309.10">
    <property type="entry name" value="Aldehyde Dehydrogenase, Chain A, domain 2"/>
    <property type="match status" value="1"/>
</dbReference>
<dbReference type="GO" id="GO:0004777">
    <property type="term" value="F:succinate-semialdehyde dehydrogenase (NAD+) activity"/>
    <property type="evidence" value="ECO:0007669"/>
    <property type="project" value="TreeGrafter"/>
</dbReference>
<dbReference type="SUPFAM" id="SSF53720">
    <property type="entry name" value="ALDH-like"/>
    <property type="match status" value="1"/>
</dbReference>
<dbReference type="RefSeq" id="XP_018128204.1">
    <property type="nucleotide sequence ID" value="XM_018276703.2"/>
</dbReference>
<gene>
    <name evidence="6" type="ORF">VE01_07268</name>
</gene>
<protein>
    <recommendedName>
        <fullName evidence="5">Aldehyde dehydrogenase domain-containing protein</fullName>
    </recommendedName>
</protein>
<organism evidence="6 7">
    <name type="scientific">Pseudogymnoascus verrucosus</name>
    <dbReference type="NCBI Taxonomy" id="342668"/>
    <lineage>
        <taxon>Eukaryota</taxon>
        <taxon>Fungi</taxon>
        <taxon>Dikarya</taxon>
        <taxon>Ascomycota</taxon>
        <taxon>Pezizomycotina</taxon>
        <taxon>Leotiomycetes</taxon>
        <taxon>Thelebolales</taxon>
        <taxon>Thelebolaceae</taxon>
        <taxon>Pseudogymnoascus</taxon>
    </lineage>
</organism>
<proteinExistence type="inferred from homology"/>
<dbReference type="PANTHER" id="PTHR43353:SF2">
    <property type="entry name" value="ALDEHYDE DEHYDROGENASE FAMILY PROTEIN (AFU_ORTHOLOGUE AFUA_8G05520)"/>
    <property type="match status" value="1"/>
</dbReference>
<accession>A0A1B8GF70</accession>
<evidence type="ECO:0000256" key="1">
    <source>
        <dbReference type="ARBA" id="ARBA00009986"/>
    </source>
</evidence>
<keyword evidence="2" id="KW-0521">NADP</keyword>
<reference evidence="6 7" key="1">
    <citation type="submission" date="2016-03" db="EMBL/GenBank/DDBJ databases">
        <title>Comparative genomics of Pseudogymnoascus destructans, the fungus causing white-nose syndrome of bats.</title>
        <authorList>
            <person name="Palmer J.M."/>
            <person name="Drees K.P."/>
            <person name="Foster J.T."/>
            <person name="Lindner D.L."/>
        </authorList>
    </citation>
    <scope>NUCLEOTIDE SEQUENCE [LARGE SCALE GENOMIC DNA]</scope>
    <source>
        <strain evidence="6 7">UAMH 10579</strain>
    </source>
</reference>
<dbReference type="InterPro" id="IPR016163">
    <property type="entry name" value="Ald_DH_C"/>
</dbReference>
<evidence type="ECO:0000313" key="6">
    <source>
        <dbReference type="EMBL" id="OBT94471.1"/>
    </source>
</evidence>
<dbReference type="InterPro" id="IPR015590">
    <property type="entry name" value="Aldehyde_DH_dom"/>
</dbReference>
<feature type="domain" description="Aldehyde dehydrogenase" evidence="5">
    <location>
        <begin position="72"/>
        <end position="533"/>
    </location>
</feature>
<evidence type="ECO:0000256" key="4">
    <source>
        <dbReference type="SAM" id="MobiDB-lite"/>
    </source>
</evidence>
<evidence type="ECO:0000313" key="7">
    <source>
        <dbReference type="Proteomes" id="UP000091956"/>
    </source>
</evidence>
<feature type="compositionally biased region" description="Polar residues" evidence="4">
    <location>
        <begin position="46"/>
        <end position="55"/>
    </location>
</feature>
<evidence type="ECO:0000259" key="5">
    <source>
        <dbReference type="Pfam" id="PF00171"/>
    </source>
</evidence>
<dbReference type="PANTHER" id="PTHR43353">
    <property type="entry name" value="SUCCINATE-SEMIALDEHYDE DEHYDROGENASE, MITOCHONDRIAL"/>
    <property type="match status" value="1"/>
</dbReference>
<dbReference type="GO" id="GO:0009450">
    <property type="term" value="P:gamma-aminobutyric acid catabolic process"/>
    <property type="evidence" value="ECO:0007669"/>
    <property type="project" value="TreeGrafter"/>
</dbReference>
<dbReference type="InterPro" id="IPR050740">
    <property type="entry name" value="Aldehyde_DH_Superfamily"/>
</dbReference>
<dbReference type="STRING" id="342668.A0A1B8GF70"/>
<dbReference type="AlphaFoldDB" id="A0A1B8GF70"/>
<evidence type="ECO:0000256" key="2">
    <source>
        <dbReference type="ARBA" id="ARBA00022857"/>
    </source>
</evidence>
<dbReference type="FunFam" id="3.40.605.10:FF:000012">
    <property type="entry name" value="NAD-dependent succinate-semialdehyde dehydrogenase"/>
    <property type="match status" value="1"/>
</dbReference>
<comment type="similarity">
    <text evidence="1">Belongs to the aldehyde dehydrogenase family.</text>
</comment>
<evidence type="ECO:0000256" key="3">
    <source>
        <dbReference type="ARBA" id="ARBA00023002"/>
    </source>
</evidence>
<dbReference type="Gene3D" id="3.40.605.10">
    <property type="entry name" value="Aldehyde Dehydrogenase, Chain A, domain 1"/>
    <property type="match status" value="1"/>
</dbReference>
<reference evidence="7" key="2">
    <citation type="journal article" date="2018" name="Nat. Commun.">
        <title>Extreme sensitivity to ultraviolet light in the fungal pathogen causing white-nose syndrome of bats.</title>
        <authorList>
            <person name="Palmer J.M."/>
            <person name="Drees K.P."/>
            <person name="Foster J.T."/>
            <person name="Lindner D.L."/>
        </authorList>
    </citation>
    <scope>NUCLEOTIDE SEQUENCE [LARGE SCALE GENOMIC DNA]</scope>
    <source>
        <strain evidence="7">UAMH 10579</strain>
    </source>
</reference>
<name>A0A1B8GF70_9PEZI</name>
<dbReference type="EMBL" id="KV460243">
    <property type="protein sequence ID" value="OBT94471.1"/>
    <property type="molecule type" value="Genomic_DNA"/>
</dbReference>
<dbReference type="Proteomes" id="UP000091956">
    <property type="component" value="Unassembled WGS sequence"/>
</dbReference>
<sequence length="537" mass="56928">MDNKEEGAVSGAEVVNQVEANEPLRIEISSTTKEEGTQEEADDITPTATRKTASTAPSLITVPSLINGIEETSTSIFPVISPYTNTPCWNATAATPSDALRAVEAASAAFPAWSATKPTVRRDILLRTADILESRLEEISEIMRTEMGADVGTSQFFIAPFGIRMLRDLAGRITSICGSVPVVEEEGQSAIVHKEPMGVILGIVPWNAPYVFGIRAAAGALAGGNTTILKSSDLTPRCYWAIGRAFTDAGLPPGCLNILSCRPEDAPSVVNTMIEHPAVRKINFTGSTATGRKIARTCGENLKPCLMELGGKNSAIVCEDANIEVAVREVLAGTLINSGQICMSTDRILVHSTIAPTFISAIKGALNASANQSFEPPTLVSTASKIRVQGLITDALASGAHLIHGSVDNDSSPSTSATSVRMAPIFIGDVDEKSALWQDEAFASLAAIRVVDSDAEAVRIANQGGYGLSAAIFTEDLRKGFKLAKQIESGAVHINSMTVHDEVVLPFGGVKNSGWGRFNEKQGIEEFLVTKTVTWKD</sequence>
<keyword evidence="7" id="KW-1185">Reference proteome</keyword>
<feature type="region of interest" description="Disordered" evidence="4">
    <location>
        <begin position="1"/>
        <end position="55"/>
    </location>
</feature>
<dbReference type="OrthoDB" id="310895at2759"/>
<dbReference type="Pfam" id="PF00171">
    <property type="entry name" value="Aldedh"/>
    <property type="match status" value="1"/>
</dbReference>
<dbReference type="GeneID" id="28840654"/>
<dbReference type="CDD" id="cd07105">
    <property type="entry name" value="ALDH_SaliADH"/>
    <property type="match status" value="1"/>
</dbReference>
<dbReference type="InterPro" id="IPR016162">
    <property type="entry name" value="Ald_DH_N"/>
</dbReference>